<name>A0A1P8WM78_9PLAN</name>
<keyword evidence="3" id="KW-1185">Reference proteome</keyword>
<evidence type="ECO:0008006" key="4">
    <source>
        <dbReference type="Google" id="ProtNLM"/>
    </source>
</evidence>
<evidence type="ECO:0000313" key="3">
    <source>
        <dbReference type="Proteomes" id="UP000187735"/>
    </source>
</evidence>
<dbReference type="AlphaFoldDB" id="A0A1P8WM78"/>
<feature type="signal peptide" evidence="1">
    <location>
        <begin position="1"/>
        <end position="27"/>
    </location>
</feature>
<evidence type="ECO:0000313" key="2">
    <source>
        <dbReference type="EMBL" id="APZ95173.1"/>
    </source>
</evidence>
<sequence precursor="true">MTNKQPRFAFLPLALLLTTLAHPSACADIVAVTGDIQITAPPASVGIGVIESSTSGIVFQERSGYQLLADTRVSIPGAVGTYDENADMDPMDLPAGLTVNSYLMHFDPNFGAPRFQGTVEFADPIVGVMLLPFALNNSDAELAAPGTVYPTSASSRRGLDFDDFTILDSLEVLSDRSIRFDFSTSNAVDQIRIVTSAIPEPASASMCCLVTLIVIWRWTRLQSYRRRIQSFRQATPHTTVTDTGETVVPAWLRFRRTCPRCPGR</sequence>
<evidence type="ECO:0000256" key="1">
    <source>
        <dbReference type="SAM" id="SignalP"/>
    </source>
</evidence>
<dbReference type="Proteomes" id="UP000187735">
    <property type="component" value="Chromosome"/>
</dbReference>
<organism evidence="2 3">
    <name type="scientific">Fuerstiella marisgermanici</name>
    <dbReference type="NCBI Taxonomy" id="1891926"/>
    <lineage>
        <taxon>Bacteria</taxon>
        <taxon>Pseudomonadati</taxon>
        <taxon>Planctomycetota</taxon>
        <taxon>Planctomycetia</taxon>
        <taxon>Planctomycetales</taxon>
        <taxon>Planctomycetaceae</taxon>
        <taxon>Fuerstiella</taxon>
    </lineage>
</organism>
<reference evidence="2 3" key="1">
    <citation type="journal article" date="2016" name="Front. Microbiol.">
        <title>Fuerstia marisgermanicae gen. nov., sp. nov., an Unusual Member of the Phylum Planctomycetes from the German Wadden Sea.</title>
        <authorList>
            <person name="Kohn T."/>
            <person name="Heuer A."/>
            <person name="Jogler M."/>
            <person name="Vollmers J."/>
            <person name="Boedeker C."/>
            <person name="Bunk B."/>
            <person name="Rast P."/>
            <person name="Borchert D."/>
            <person name="Glockner I."/>
            <person name="Freese H.M."/>
            <person name="Klenk H.P."/>
            <person name="Overmann J."/>
            <person name="Kaster A.K."/>
            <person name="Rohde M."/>
            <person name="Wiegand S."/>
            <person name="Jogler C."/>
        </authorList>
    </citation>
    <scope>NUCLEOTIDE SEQUENCE [LARGE SCALE GENOMIC DNA]</scope>
    <source>
        <strain evidence="2 3">NH11</strain>
    </source>
</reference>
<dbReference type="KEGG" id="fmr:Fuma_04828"/>
<dbReference type="EMBL" id="CP017641">
    <property type="protein sequence ID" value="APZ95173.1"/>
    <property type="molecule type" value="Genomic_DNA"/>
</dbReference>
<proteinExistence type="predicted"/>
<accession>A0A1P8WM78</accession>
<protein>
    <recommendedName>
        <fullName evidence="4">PEP-CTERM sorting domain-containing protein</fullName>
    </recommendedName>
</protein>
<feature type="chain" id="PRO_5012591523" description="PEP-CTERM sorting domain-containing protein" evidence="1">
    <location>
        <begin position="28"/>
        <end position="264"/>
    </location>
</feature>
<gene>
    <name evidence="2" type="ORF">Fuma_04828</name>
</gene>
<keyword evidence="1" id="KW-0732">Signal</keyword>